<comment type="subcellular location">
    <subcellularLocation>
        <location evidence="1">Membrane</location>
        <topology evidence="1">Multi-pass membrane protein</topology>
    </subcellularLocation>
</comment>
<evidence type="ECO:0000256" key="2">
    <source>
        <dbReference type="ARBA" id="ARBA00022692"/>
    </source>
</evidence>
<dbReference type="AlphaFoldDB" id="W8C136"/>
<dbReference type="InterPro" id="IPR005828">
    <property type="entry name" value="MFS_sugar_transport-like"/>
</dbReference>
<evidence type="ECO:0000256" key="1">
    <source>
        <dbReference type="ARBA" id="ARBA00004141"/>
    </source>
</evidence>
<dbReference type="PROSITE" id="PS00216">
    <property type="entry name" value="SUGAR_TRANSPORT_1"/>
    <property type="match status" value="1"/>
</dbReference>
<gene>
    <name evidence="7" type="primary">GLF</name>
</gene>
<evidence type="ECO:0000313" key="7">
    <source>
        <dbReference type="EMBL" id="JAC05398.1"/>
    </source>
</evidence>
<feature type="transmembrane region" description="Helical" evidence="5">
    <location>
        <begin position="414"/>
        <end position="434"/>
    </location>
</feature>
<dbReference type="InterPro" id="IPR036259">
    <property type="entry name" value="MFS_trans_sf"/>
</dbReference>
<dbReference type="PANTHER" id="PTHR23529:SF2">
    <property type="entry name" value="GH19118P-RELATED"/>
    <property type="match status" value="1"/>
</dbReference>
<proteinExistence type="evidence at transcript level"/>
<feature type="transmembrane region" description="Helical" evidence="5">
    <location>
        <begin position="387"/>
        <end position="408"/>
    </location>
</feature>
<reference evidence="7" key="2">
    <citation type="journal article" date="2014" name="BMC Genomics">
        <title>A genomic perspective to assessing quality of mass-reared SIT flies used in Mediterranean fruit fly (Ceratitis capitata) eradication in California.</title>
        <authorList>
            <person name="Calla B."/>
            <person name="Hall B."/>
            <person name="Hou S."/>
            <person name="Geib S.M."/>
        </authorList>
    </citation>
    <scope>NUCLEOTIDE SEQUENCE</scope>
</reference>
<dbReference type="InterPro" id="IPR005829">
    <property type="entry name" value="Sugar_transporter_CS"/>
</dbReference>
<organism evidence="7">
    <name type="scientific">Ceratitis capitata</name>
    <name type="common">Mediterranean fruit fly</name>
    <name type="synonym">Tephritis capitata</name>
    <dbReference type="NCBI Taxonomy" id="7213"/>
    <lineage>
        <taxon>Eukaryota</taxon>
        <taxon>Metazoa</taxon>
        <taxon>Ecdysozoa</taxon>
        <taxon>Arthropoda</taxon>
        <taxon>Hexapoda</taxon>
        <taxon>Insecta</taxon>
        <taxon>Pterygota</taxon>
        <taxon>Neoptera</taxon>
        <taxon>Endopterygota</taxon>
        <taxon>Diptera</taxon>
        <taxon>Brachycera</taxon>
        <taxon>Muscomorpha</taxon>
        <taxon>Tephritoidea</taxon>
        <taxon>Tephritidae</taxon>
        <taxon>Ceratitis</taxon>
        <taxon>Ceratitis</taxon>
    </lineage>
</organism>
<feature type="transmembrane region" description="Helical" evidence="5">
    <location>
        <begin position="167"/>
        <end position="192"/>
    </location>
</feature>
<sequence length="459" mass="50869">MATINPVLTGKNRSWVNAPQSIALVSDAFIFITGGFNLAISVGWTYEIVDLHFSICWFNGVAIGAVLAPLLTNWKRRRFSIFSPILLVNVSAIINMAGYYNTDALIAARYLNGIGIGLTTVSFIIHASEIASEHYRGYCMALEQIGLYGGAYVQIICTTYWGSGVDINIYCLQGIFSIIFGVIALALTFTSIDSPILHLRRGDEPEALNCVVRLYRPPIMTNEKQVIFNKLKEYVAMNESMSLWKSFIRSLIPLLKVLCYRCMLSFIIAFPITLTLQWSESIGTAGSLVNWPPTLYGLIGFIGVLVAFTTLDPIGRKAVSLFSLLCVAGMYIGVGVIFNDPNSLLNSTKMATACALLMISNIFGGIFAPSTTLYLGEAFPLYWKSYFIAFTVIVQYVVDLIIVCTFTFTSNNVFVFCIATGVIMFIGCLVFAVTMPETRKNTLKETQEQFAYALHLRFY</sequence>
<dbReference type="InterPro" id="IPR020846">
    <property type="entry name" value="MFS_dom"/>
</dbReference>
<dbReference type="PANTHER" id="PTHR23529">
    <property type="entry name" value="GH19118P-RELATED"/>
    <property type="match status" value="1"/>
</dbReference>
<evidence type="ECO:0000256" key="3">
    <source>
        <dbReference type="ARBA" id="ARBA00022989"/>
    </source>
</evidence>
<feature type="transmembrane region" description="Helical" evidence="5">
    <location>
        <begin position="51"/>
        <end position="72"/>
    </location>
</feature>
<dbReference type="PROSITE" id="PS50850">
    <property type="entry name" value="MFS"/>
    <property type="match status" value="1"/>
</dbReference>
<dbReference type="GO" id="GO:0016020">
    <property type="term" value="C:membrane"/>
    <property type="evidence" value="ECO:0007669"/>
    <property type="project" value="UniProtKB-SubCell"/>
</dbReference>
<feature type="transmembrane region" description="Helical" evidence="5">
    <location>
        <begin position="79"/>
        <end position="100"/>
    </location>
</feature>
<dbReference type="OrthoDB" id="6612291at2759"/>
<keyword evidence="2 5" id="KW-0812">Transmembrane</keyword>
<feature type="transmembrane region" description="Helical" evidence="5">
    <location>
        <begin position="106"/>
        <end position="125"/>
    </location>
</feature>
<feature type="domain" description="Major facilitator superfamily (MFS) profile" evidence="6">
    <location>
        <begin position="1"/>
        <end position="439"/>
    </location>
</feature>
<dbReference type="EMBL" id="GAMC01001158">
    <property type="protein sequence ID" value="JAC05398.1"/>
    <property type="molecule type" value="mRNA"/>
</dbReference>
<reference evidence="7" key="1">
    <citation type="submission" date="2013-07" db="EMBL/GenBank/DDBJ databases">
        <authorList>
            <person name="Geib S."/>
        </authorList>
    </citation>
    <scope>NUCLEOTIDE SEQUENCE</scope>
</reference>
<keyword evidence="3 5" id="KW-1133">Transmembrane helix</keyword>
<name>W8C136_CERCA</name>
<accession>W8C136</accession>
<feature type="transmembrane region" description="Helical" evidence="5">
    <location>
        <begin position="21"/>
        <end position="45"/>
    </location>
</feature>
<dbReference type="SUPFAM" id="SSF103473">
    <property type="entry name" value="MFS general substrate transporter"/>
    <property type="match status" value="1"/>
</dbReference>
<evidence type="ECO:0000256" key="4">
    <source>
        <dbReference type="ARBA" id="ARBA00023136"/>
    </source>
</evidence>
<dbReference type="Gene3D" id="1.20.1250.20">
    <property type="entry name" value="MFS general substrate transporter like domains"/>
    <property type="match status" value="1"/>
</dbReference>
<dbReference type="Pfam" id="PF00083">
    <property type="entry name" value="Sugar_tr"/>
    <property type="match status" value="1"/>
</dbReference>
<feature type="transmembrane region" description="Helical" evidence="5">
    <location>
        <begin position="137"/>
        <end position="161"/>
    </location>
</feature>
<evidence type="ECO:0000259" key="6">
    <source>
        <dbReference type="PROSITE" id="PS50850"/>
    </source>
</evidence>
<dbReference type="GO" id="GO:0022857">
    <property type="term" value="F:transmembrane transporter activity"/>
    <property type="evidence" value="ECO:0007669"/>
    <property type="project" value="InterPro"/>
</dbReference>
<feature type="transmembrane region" description="Helical" evidence="5">
    <location>
        <begin position="251"/>
        <end position="274"/>
    </location>
</feature>
<protein>
    <submittedName>
        <fullName evidence="7">Glucose facilitated diffusion protein</fullName>
    </submittedName>
</protein>
<keyword evidence="4 5" id="KW-0472">Membrane</keyword>
<evidence type="ECO:0000256" key="5">
    <source>
        <dbReference type="SAM" id="Phobius"/>
    </source>
</evidence>
<feature type="transmembrane region" description="Helical" evidence="5">
    <location>
        <begin position="294"/>
        <end position="311"/>
    </location>
</feature>
<feature type="transmembrane region" description="Helical" evidence="5">
    <location>
        <begin position="350"/>
        <end position="375"/>
    </location>
</feature>
<feature type="transmembrane region" description="Helical" evidence="5">
    <location>
        <begin position="318"/>
        <end position="338"/>
    </location>
</feature>